<dbReference type="EMBL" id="CM001224">
    <property type="protein sequence ID" value="KEH18082.1"/>
    <property type="molecule type" value="Genomic_DNA"/>
</dbReference>
<dbReference type="PANTHER" id="PTHR46512:SF11">
    <property type="entry name" value="PEPTIDYLPROLYL ISOMERASE"/>
    <property type="match status" value="1"/>
</dbReference>
<dbReference type="InterPro" id="IPR001179">
    <property type="entry name" value="PPIase_FKBP_dom"/>
</dbReference>
<dbReference type="ExpressionAtlas" id="G7ZVU7">
    <property type="expression patterns" value="differential"/>
</dbReference>
<evidence type="ECO:0000313" key="6">
    <source>
        <dbReference type="EnsemblPlants" id="KEH18082"/>
    </source>
</evidence>
<dbReference type="OrthoDB" id="1420814at2759"/>
<proteinExistence type="predicted"/>
<evidence type="ECO:0000256" key="3">
    <source>
        <dbReference type="PROSITE-ProRule" id="PRU00277"/>
    </source>
</evidence>
<dbReference type="Pfam" id="PF00254">
    <property type="entry name" value="FKBP_C"/>
    <property type="match status" value="2"/>
</dbReference>
<name>G7ZVU7_MEDTR</name>
<keyword evidence="3 5" id="KW-0413">Isomerase</keyword>
<dbReference type="SUPFAM" id="SSF48452">
    <property type="entry name" value="TPR-like"/>
    <property type="match status" value="1"/>
</dbReference>
<dbReference type="STRING" id="3880.G7ZVU7"/>
<feature type="domain" description="PPIase FKBP-type" evidence="4">
    <location>
        <begin position="221"/>
        <end position="316"/>
    </location>
</feature>
<dbReference type="InterPro" id="IPR046357">
    <property type="entry name" value="PPIase_dom_sf"/>
</dbReference>
<dbReference type="InterPro" id="IPR050754">
    <property type="entry name" value="FKBP4/5/8-like"/>
</dbReference>
<dbReference type="FunFam" id="3.10.50.40:FF:000017">
    <property type="entry name" value="Peptidylprolyl isomerase"/>
    <property type="match status" value="1"/>
</dbReference>
<dbReference type="Gene3D" id="1.25.40.10">
    <property type="entry name" value="Tetratricopeptide repeat domain"/>
    <property type="match status" value="1"/>
</dbReference>
<feature type="domain" description="PPIase FKBP-type" evidence="4">
    <location>
        <begin position="80"/>
        <end position="196"/>
    </location>
</feature>
<accession>G7ZVU7</accession>
<keyword evidence="2" id="KW-0802">TPR repeat</keyword>
<dbReference type="SUPFAM" id="SSF54534">
    <property type="entry name" value="FKBP-like"/>
    <property type="match status" value="2"/>
</dbReference>
<evidence type="ECO:0000259" key="4">
    <source>
        <dbReference type="PROSITE" id="PS50059"/>
    </source>
</evidence>
<gene>
    <name evidence="6" type="primary">25500246</name>
    <name evidence="5" type="ordered locus">MTR_8g010620</name>
</gene>
<dbReference type="InterPro" id="IPR011990">
    <property type="entry name" value="TPR-like_helical_dom_sf"/>
</dbReference>
<dbReference type="eggNOG" id="KOG0543">
    <property type="taxonomic scope" value="Eukaryota"/>
</dbReference>
<sequence>MYGVGANNEFDARYIIPLNRFSKNVEYTNPIRKYNEMIGRTSYDISFLVLTEPEDICKDGGLVKKTLKPGDDKCQHFDDYDYVLVKYEARLDDGTLVKKSDDYGVEFTLNDGQLVLQLLLYIPFPVRSYFLLRHLIGHFCPALSIAVKTMKIGEKVILTVKPQYGFGDKGKPAHHDEGSVPPNATLQIILEFVSWKEGPKEGPFRKMVLKEGEGDDCPNEGALVKLKLIGKLQDGTVFFKKGYSDGDEVELFEFKTDEEQVIDGLDKAVLTMKKGEVALLTITPEYAFGSSESQQELAVVPPNSTVYYEVELVSFVKAKEVSDMNTEEKIEAALKKRQEAEAFVYAAEYARASKRYQKALKFIKYDTSFPDEDREIVGLRHSCNLGNACCLMKLKDYERANKYFKDRLHDFNLKRIDTETLSANHRLRCRRKDANNYYLNVM</sequence>
<evidence type="ECO:0000256" key="2">
    <source>
        <dbReference type="ARBA" id="ARBA00022803"/>
    </source>
</evidence>
<evidence type="ECO:0000256" key="1">
    <source>
        <dbReference type="ARBA" id="ARBA00022737"/>
    </source>
</evidence>
<dbReference type="GO" id="GO:0003755">
    <property type="term" value="F:peptidyl-prolyl cis-trans isomerase activity"/>
    <property type="evidence" value="ECO:0007669"/>
    <property type="project" value="UniProtKB-KW"/>
</dbReference>
<reference evidence="5 7" key="2">
    <citation type="journal article" date="2014" name="BMC Genomics">
        <title>An improved genome release (version Mt4.0) for the model legume Medicago truncatula.</title>
        <authorList>
            <person name="Tang H."/>
            <person name="Krishnakumar V."/>
            <person name="Bidwell S."/>
            <person name="Rosen B."/>
            <person name="Chan A."/>
            <person name="Zhou S."/>
            <person name="Gentzbittel L."/>
            <person name="Childs K.L."/>
            <person name="Yandell M."/>
            <person name="Gundlach H."/>
            <person name="Mayer K.F."/>
            <person name="Schwartz D.C."/>
            <person name="Town C.D."/>
        </authorList>
    </citation>
    <scope>GENOME REANNOTATION</scope>
    <source>
        <strain evidence="5">A17</strain>
        <strain evidence="6 7">cv. Jemalong A17</strain>
    </source>
</reference>
<keyword evidence="7" id="KW-1185">Reference proteome</keyword>
<keyword evidence="1" id="KW-0677">Repeat</keyword>
<reference evidence="6" key="3">
    <citation type="submission" date="2015-04" db="UniProtKB">
        <authorList>
            <consortium name="EnsemblPlants"/>
        </authorList>
    </citation>
    <scope>IDENTIFICATION</scope>
    <source>
        <strain evidence="6">cv. Jemalong A17</strain>
    </source>
</reference>
<dbReference type="PaxDb" id="3880-AES83334"/>
<protein>
    <recommendedName>
        <fullName evidence="3">peptidylprolyl isomerase</fullName>
        <ecNumber evidence="3">5.2.1.8</ecNumber>
    </recommendedName>
</protein>
<dbReference type="PANTHER" id="PTHR46512">
    <property type="entry name" value="PEPTIDYLPROLYL ISOMERASE"/>
    <property type="match status" value="1"/>
</dbReference>
<organism evidence="5 7">
    <name type="scientific">Medicago truncatula</name>
    <name type="common">Barrel medic</name>
    <name type="synonym">Medicago tribuloides</name>
    <dbReference type="NCBI Taxonomy" id="3880"/>
    <lineage>
        <taxon>Eukaryota</taxon>
        <taxon>Viridiplantae</taxon>
        <taxon>Streptophyta</taxon>
        <taxon>Embryophyta</taxon>
        <taxon>Tracheophyta</taxon>
        <taxon>Spermatophyta</taxon>
        <taxon>Magnoliopsida</taxon>
        <taxon>eudicotyledons</taxon>
        <taxon>Gunneridae</taxon>
        <taxon>Pentapetalae</taxon>
        <taxon>rosids</taxon>
        <taxon>fabids</taxon>
        <taxon>Fabales</taxon>
        <taxon>Fabaceae</taxon>
        <taxon>Papilionoideae</taxon>
        <taxon>50 kb inversion clade</taxon>
        <taxon>NPAAA clade</taxon>
        <taxon>Hologalegina</taxon>
        <taxon>IRL clade</taxon>
        <taxon>Trifolieae</taxon>
        <taxon>Medicago</taxon>
    </lineage>
</organism>
<keyword evidence="3" id="KW-0697">Rotamase</keyword>
<dbReference type="EC" id="5.2.1.8" evidence="3"/>
<comment type="catalytic activity">
    <reaction evidence="3">
        <text>[protein]-peptidylproline (omega=180) = [protein]-peptidylproline (omega=0)</text>
        <dbReference type="Rhea" id="RHEA:16237"/>
        <dbReference type="Rhea" id="RHEA-COMP:10747"/>
        <dbReference type="Rhea" id="RHEA-COMP:10748"/>
        <dbReference type="ChEBI" id="CHEBI:83833"/>
        <dbReference type="ChEBI" id="CHEBI:83834"/>
        <dbReference type="EC" id="5.2.1.8"/>
    </reaction>
</comment>
<dbReference type="AlphaFoldDB" id="G7ZVU7"/>
<dbReference type="PROSITE" id="PS50059">
    <property type="entry name" value="FKBP_PPIASE"/>
    <property type="match status" value="2"/>
</dbReference>
<evidence type="ECO:0000313" key="7">
    <source>
        <dbReference type="Proteomes" id="UP000002051"/>
    </source>
</evidence>
<dbReference type="Gene3D" id="3.10.50.40">
    <property type="match status" value="2"/>
</dbReference>
<evidence type="ECO:0000313" key="5">
    <source>
        <dbReference type="EMBL" id="KEH18082.1"/>
    </source>
</evidence>
<dbReference type="EnsemblPlants" id="KEH18082">
    <property type="protein sequence ID" value="KEH18082"/>
    <property type="gene ID" value="MTR_8g010620"/>
</dbReference>
<dbReference type="Proteomes" id="UP000002051">
    <property type="component" value="Chromosome 8"/>
</dbReference>
<reference evidence="5 7" key="1">
    <citation type="journal article" date="2011" name="Nature">
        <title>The Medicago genome provides insight into the evolution of rhizobial symbioses.</title>
        <authorList>
            <person name="Young N.D."/>
            <person name="Debelle F."/>
            <person name="Oldroyd G.E."/>
            <person name="Geurts R."/>
            <person name="Cannon S.B."/>
            <person name="Udvardi M.K."/>
            <person name="Benedito V.A."/>
            <person name="Mayer K.F."/>
            <person name="Gouzy J."/>
            <person name="Schoof H."/>
            <person name="Van de Peer Y."/>
            <person name="Proost S."/>
            <person name="Cook D.R."/>
            <person name="Meyers B.C."/>
            <person name="Spannagl M."/>
            <person name="Cheung F."/>
            <person name="De Mita S."/>
            <person name="Krishnakumar V."/>
            <person name="Gundlach H."/>
            <person name="Zhou S."/>
            <person name="Mudge J."/>
            <person name="Bharti A.K."/>
            <person name="Murray J.D."/>
            <person name="Naoumkina M.A."/>
            <person name="Rosen B."/>
            <person name="Silverstein K.A."/>
            <person name="Tang H."/>
            <person name="Rombauts S."/>
            <person name="Zhao P.X."/>
            <person name="Zhou P."/>
            <person name="Barbe V."/>
            <person name="Bardou P."/>
            <person name="Bechner M."/>
            <person name="Bellec A."/>
            <person name="Berger A."/>
            <person name="Berges H."/>
            <person name="Bidwell S."/>
            <person name="Bisseling T."/>
            <person name="Choisne N."/>
            <person name="Couloux A."/>
            <person name="Denny R."/>
            <person name="Deshpande S."/>
            <person name="Dai X."/>
            <person name="Doyle J.J."/>
            <person name="Dudez A.M."/>
            <person name="Farmer A.D."/>
            <person name="Fouteau S."/>
            <person name="Franken C."/>
            <person name="Gibelin C."/>
            <person name="Gish J."/>
            <person name="Goldstein S."/>
            <person name="Gonzalez A.J."/>
            <person name="Green P.J."/>
            <person name="Hallab A."/>
            <person name="Hartog M."/>
            <person name="Hua A."/>
            <person name="Humphray S.J."/>
            <person name="Jeong D.H."/>
            <person name="Jing Y."/>
            <person name="Jocker A."/>
            <person name="Kenton S.M."/>
            <person name="Kim D.J."/>
            <person name="Klee K."/>
            <person name="Lai H."/>
            <person name="Lang C."/>
            <person name="Lin S."/>
            <person name="Macmil S.L."/>
            <person name="Magdelenat G."/>
            <person name="Matthews L."/>
            <person name="McCorrison J."/>
            <person name="Monaghan E.L."/>
            <person name="Mun J.H."/>
            <person name="Najar F.Z."/>
            <person name="Nicholson C."/>
            <person name="Noirot C."/>
            <person name="O'Bleness M."/>
            <person name="Paule C.R."/>
            <person name="Poulain J."/>
            <person name="Prion F."/>
            <person name="Qin B."/>
            <person name="Qu C."/>
            <person name="Retzel E.F."/>
            <person name="Riddle C."/>
            <person name="Sallet E."/>
            <person name="Samain S."/>
            <person name="Samson N."/>
            <person name="Sanders I."/>
            <person name="Saurat O."/>
            <person name="Scarpelli C."/>
            <person name="Schiex T."/>
            <person name="Segurens B."/>
            <person name="Severin A.J."/>
            <person name="Sherrier D.J."/>
            <person name="Shi R."/>
            <person name="Sims S."/>
            <person name="Singer S.R."/>
            <person name="Sinharoy S."/>
            <person name="Sterck L."/>
            <person name="Viollet A."/>
            <person name="Wang B.B."/>
            <person name="Wang K."/>
            <person name="Wang M."/>
            <person name="Wang X."/>
            <person name="Warfsmann J."/>
            <person name="Weissenbach J."/>
            <person name="White D.D."/>
            <person name="White J.D."/>
            <person name="Wiley G.B."/>
            <person name="Wincker P."/>
            <person name="Xing Y."/>
            <person name="Yang L."/>
            <person name="Yao Z."/>
            <person name="Ying F."/>
            <person name="Zhai J."/>
            <person name="Zhou L."/>
            <person name="Zuber A."/>
            <person name="Denarie J."/>
            <person name="Dixon R.A."/>
            <person name="May G.D."/>
            <person name="Schwartz D.C."/>
            <person name="Rogers J."/>
            <person name="Quetier F."/>
            <person name="Town C.D."/>
            <person name="Roe B.A."/>
        </authorList>
    </citation>
    <scope>NUCLEOTIDE SEQUENCE [LARGE SCALE GENOMIC DNA]</scope>
    <source>
        <strain evidence="5">A17</strain>
        <strain evidence="6 7">cv. Jemalong A17</strain>
    </source>
</reference>